<feature type="transmembrane region" description="Helical" evidence="1">
    <location>
        <begin position="67"/>
        <end position="86"/>
    </location>
</feature>
<dbReference type="Proteomes" id="UP000031599">
    <property type="component" value="Unassembled WGS sequence"/>
</dbReference>
<proteinExistence type="predicted"/>
<feature type="transmembrane region" description="Helical" evidence="1">
    <location>
        <begin position="92"/>
        <end position="116"/>
    </location>
</feature>
<organism evidence="3 4">
    <name type="scientific">Enhygromyxa salina</name>
    <dbReference type="NCBI Taxonomy" id="215803"/>
    <lineage>
        <taxon>Bacteria</taxon>
        <taxon>Pseudomonadati</taxon>
        <taxon>Myxococcota</taxon>
        <taxon>Polyangia</taxon>
        <taxon>Nannocystales</taxon>
        <taxon>Nannocystaceae</taxon>
        <taxon>Enhygromyxa</taxon>
    </lineage>
</organism>
<dbReference type="EMBL" id="JMCC02000041">
    <property type="protein sequence ID" value="KIG16199.1"/>
    <property type="molecule type" value="Genomic_DNA"/>
</dbReference>
<evidence type="ECO:0000259" key="2">
    <source>
        <dbReference type="Pfam" id="PF09990"/>
    </source>
</evidence>
<keyword evidence="1" id="KW-1133">Transmembrane helix</keyword>
<sequence>MLVPFPIALLSLVPVTDIAFAVTESVFWASVSYYGLWAGLVGAGLAGLVGLIDFIGVPRARSVRAGWAHLFLNVAIVALATVNLILRGGDTIVHILPAGLILSIVVAGLLLASGWFGGELSYRHEIGVIGPDEPPVRR</sequence>
<evidence type="ECO:0000256" key="1">
    <source>
        <dbReference type="SAM" id="Phobius"/>
    </source>
</evidence>
<gene>
    <name evidence="3" type="ORF">DB30_04811</name>
</gene>
<feature type="transmembrane region" description="Helical" evidence="1">
    <location>
        <begin position="31"/>
        <end position="55"/>
    </location>
</feature>
<evidence type="ECO:0000313" key="3">
    <source>
        <dbReference type="EMBL" id="KIG16199.1"/>
    </source>
</evidence>
<dbReference type="InterPro" id="IPR019251">
    <property type="entry name" value="DUF2231_TM"/>
</dbReference>
<comment type="caution">
    <text evidence="3">The sequence shown here is derived from an EMBL/GenBank/DDBJ whole genome shotgun (WGS) entry which is preliminary data.</text>
</comment>
<dbReference type="AlphaFoldDB" id="A0A0C1ZF05"/>
<reference evidence="3 4" key="1">
    <citation type="submission" date="2014-12" db="EMBL/GenBank/DDBJ databases">
        <title>Genome assembly of Enhygromyxa salina DSM 15201.</title>
        <authorList>
            <person name="Sharma G."/>
            <person name="Subramanian S."/>
        </authorList>
    </citation>
    <scope>NUCLEOTIDE SEQUENCE [LARGE SCALE GENOMIC DNA]</scope>
    <source>
        <strain evidence="3 4">DSM 15201</strain>
    </source>
</reference>
<name>A0A0C1ZF05_9BACT</name>
<keyword evidence="1" id="KW-0812">Transmembrane</keyword>
<keyword evidence="1" id="KW-0472">Membrane</keyword>
<evidence type="ECO:0000313" key="4">
    <source>
        <dbReference type="Proteomes" id="UP000031599"/>
    </source>
</evidence>
<feature type="domain" description="DUF2231" evidence="2">
    <location>
        <begin position="1"/>
        <end position="128"/>
    </location>
</feature>
<accession>A0A0C1ZF05</accession>
<protein>
    <recommendedName>
        <fullName evidence="2">DUF2231 domain-containing protein</fullName>
    </recommendedName>
</protein>
<dbReference type="Pfam" id="PF09990">
    <property type="entry name" value="DUF2231"/>
    <property type="match status" value="1"/>
</dbReference>